<dbReference type="InterPro" id="IPR008506">
    <property type="entry name" value="SND2/TMEM208"/>
</dbReference>
<dbReference type="OrthoDB" id="10012212at2759"/>
<keyword evidence="5" id="KW-0256">Endoplasmic reticulum</keyword>
<keyword evidence="4 9" id="KW-0812">Transmembrane</keyword>
<feature type="transmembrane region" description="Helical" evidence="9">
    <location>
        <begin position="21"/>
        <end position="46"/>
    </location>
</feature>
<accession>A0A090LBC2</accession>
<dbReference type="GeneID" id="36377170"/>
<dbReference type="WormBase" id="SRAE_1000305800">
    <property type="protein sequence ID" value="SRP08473"/>
    <property type="gene ID" value="WBGene00259675"/>
</dbReference>
<organism evidence="10">
    <name type="scientific">Strongyloides ratti</name>
    <name type="common">Parasitic roundworm</name>
    <dbReference type="NCBI Taxonomy" id="34506"/>
    <lineage>
        <taxon>Eukaryota</taxon>
        <taxon>Metazoa</taxon>
        <taxon>Ecdysozoa</taxon>
        <taxon>Nematoda</taxon>
        <taxon>Chromadorea</taxon>
        <taxon>Rhabditida</taxon>
        <taxon>Tylenchina</taxon>
        <taxon>Panagrolaimomorpha</taxon>
        <taxon>Strongyloidoidea</taxon>
        <taxon>Strongyloididae</taxon>
        <taxon>Strongyloides</taxon>
    </lineage>
</organism>
<evidence type="ECO:0000313" key="13">
    <source>
        <dbReference type="WormBase" id="SRAE_1000305800"/>
    </source>
</evidence>
<dbReference type="OMA" id="WFFAQPE"/>
<evidence type="ECO:0000256" key="5">
    <source>
        <dbReference type="ARBA" id="ARBA00022824"/>
    </source>
</evidence>
<dbReference type="EMBL" id="LN609528">
    <property type="protein sequence ID" value="CEF64805.1"/>
    <property type="molecule type" value="Genomic_DNA"/>
</dbReference>
<dbReference type="WBParaSite" id="SRAE_1000305800.1">
    <property type="protein sequence ID" value="SRAE_1000305800.1"/>
    <property type="gene ID" value="WBGene00259675"/>
</dbReference>
<name>A0A090LBC2_STRRB</name>
<evidence type="ECO:0000256" key="4">
    <source>
        <dbReference type="ARBA" id="ARBA00022692"/>
    </source>
</evidence>
<dbReference type="STRING" id="34506.A0A090LBC2"/>
<dbReference type="PANTHER" id="PTHR13505:SF7">
    <property type="entry name" value="TRANSMEMBRANE PROTEIN 208"/>
    <property type="match status" value="1"/>
</dbReference>
<dbReference type="eggNOG" id="KOG3269">
    <property type="taxonomic scope" value="Eukaryota"/>
</dbReference>
<feature type="transmembrane region" description="Helical" evidence="9">
    <location>
        <begin position="123"/>
        <end position="146"/>
    </location>
</feature>
<dbReference type="GO" id="GO:0005789">
    <property type="term" value="C:endoplasmic reticulum membrane"/>
    <property type="evidence" value="ECO:0007669"/>
    <property type="project" value="UniProtKB-SubCell"/>
</dbReference>
<dbReference type="Proteomes" id="UP000035682">
    <property type="component" value="Unplaced"/>
</dbReference>
<dbReference type="AlphaFoldDB" id="A0A090LBC2"/>
<dbReference type="Pfam" id="PF05620">
    <property type="entry name" value="TMEM208_SND2"/>
    <property type="match status" value="1"/>
</dbReference>
<protein>
    <recommendedName>
        <fullName evidence="3">Transmembrane protein 208</fullName>
    </recommendedName>
</protein>
<evidence type="ECO:0000256" key="3">
    <source>
        <dbReference type="ARBA" id="ARBA00015033"/>
    </source>
</evidence>
<sequence>MNTSGKGKKLTKGQKQIYDENMSTITTYSIVSYTTVAIYILAAYFLTSPSTWEWVGFGCAFILQNVLIGLMCISAKAKKNEKGVVIDAGSDLNDPEGFGEYLLDSVILSSACHVLGAIYSKSYLLLLIIPGYVVYKGVVTFIIPWLTAGSDVPPEEDVGKGKKKQQEKIKYKRY</sequence>
<evidence type="ECO:0000256" key="7">
    <source>
        <dbReference type="ARBA" id="ARBA00023136"/>
    </source>
</evidence>
<comment type="subcellular location">
    <subcellularLocation>
        <location evidence="1">Endoplasmic reticulum membrane</location>
        <topology evidence="1">Multi-pass membrane protein</topology>
    </subcellularLocation>
</comment>
<feature type="region of interest" description="Disordered" evidence="8">
    <location>
        <begin position="153"/>
        <end position="174"/>
    </location>
</feature>
<evidence type="ECO:0000256" key="8">
    <source>
        <dbReference type="SAM" id="MobiDB-lite"/>
    </source>
</evidence>
<reference evidence="12" key="2">
    <citation type="submission" date="2020-12" db="UniProtKB">
        <authorList>
            <consortium name="WormBaseParasite"/>
        </authorList>
    </citation>
    <scope>IDENTIFICATION</scope>
</reference>
<evidence type="ECO:0000313" key="10">
    <source>
        <dbReference type="EMBL" id="CEF64805.1"/>
    </source>
</evidence>
<dbReference type="GO" id="GO:0005773">
    <property type="term" value="C:vacuole"/>
    <property type="evidence" value="ECO:0007669"/>
    <property type="project" value="GOC"/>
</dbReference>
<evidence type="ECO:0000256" key="6">
    <source>
        <dbReference type="ARBA" id="ARBA00022989"/>
    </source>
</evidence>
<comment type="similarity">
    <text evidence="2">Belongs to the TMEM208 family.</text>
</comment>
<keyword evidence="11" id="KW-1185">Reference proteome</keyword>
<dbReference type="GO" id="GO:0006624">
    <property type="term" value="P:vacuolar protein processing"/>
    <property type="evidence" value="ECO:0007669"/>
    <property type="project" value="TreeGrafter"/>
</dbReference>
<reference evidence="10 11" key="1">
    <citation type="submission" date="2014-09" db="EMBL/GenBank/DDBJ databases">
        <authorList>
            <person name="Martin A.A."/>
        </authorList>
    </citation>
    <scope>NUCLEOTIDE SEQUENCE</scope>
    <source>
        <strain evidence="11">ED321</strain>
        <strain evidence="10">ED321 Heterogonic</strain>
    </source>
</reference>
<evidence type="ECO:0000256" key="2">
    <source>
        <dbReference type="ARBA" id="ARBA00009950"/>
    </source>
</evidence>
<evidence type="ECO:0000256" key="9">
    <source>
        <dbReference type="SAM" id="Phobius"/>
    </source>
</evidence>
<dbReference type="PANTHER" id="PTHR13505">
    <property type="entry name" value="TRANSMEMBRANE PROTEIN 208"/>
    <property type="match status" value="1"/>
</dbReference>
<gene>
    <name evidence="10 12 13" type="ORF">SRAE_1000305800</name>
</gene>
<feature type="transmembrane region" description="Helical" evidence="9">
    <location>
        <begin position="52"/>
        <end position="73"/>
    </location>
</feature>
<dbReference type="CTD" id="36377170"/>
<keyword evidence="7 9" id="KW-0472">Membrane</keyword>
<feature type="compositionally biased region" description="Basic and acidic residues" evidence="8">
    <location>
        <begin position="157"/>
        <end position="174"/>
    </location>
</feature>
<dbReference type="RefSeq" id="XP_024504006.1">
    <property type="nucleotide sequence ID" value="XM_024650205.1"/>
</dbReference>
<keyword evidence="6 9" id="KW-1133">Transmembrane helix</keyword>
<proteinExistence type="inferred from homology"/>
<evidence type="ECO:0000313" key="12">
    <source>
        <dbReference type="WBParaSite" id="SRAE_1000305800.1"/>
    </source>
</evidence>
<evidence type="ECO:0000256" key="1">
    <source>
        <dbReference type="ARBA" id="ARBA00004477"/>
    </source>
</evidence>
<evidence type="ECO:0000313" key="11">
    <source>
        <dbReference type="Proteomes" id="UP000035682"/>
    </source>
</evidence>